<dbReference type="EnsemblMetazoa" id="G27471.1">
    <property type="protein sequence ID" value="G27471.1:cds"/>
    <property type="gene ID" value="G27471"/>
</dbReference>
<evidence type="ECO:0000313" key="3">
    <source>
        <dbReference type="Proteomes" id="UP000005408"/>
    </source>
</evidence>
<organism evidence="2 3">
    <name type="scientific">Magallana gigas</name>
    <name type="common">Pacific oyster</name>
    <name type="synonym">Crassostrea gigas</name>
    <dbReference type="NCBI Taxonomy" id="29159"/>
    <lineage>
        <taxon>Eukaryota</taxon>
        <taxon>Metazoa</taxon>
        <taxon>Spiralia</taxon>
        <taxon>Lophotrochozoa</taxon>
        <taxon>Mollusca</taxon>
        <taxon>Bivalvia</taxon>
        <taxon>Autobranchia</taxon>
        <taxon>Pteriomorphia</taxon>
        <taxon>Ostreida</taxon>
        <taxon>Ostreoidea</taxon>
        <taxon>Ostreidae</taxon>
        <taxon>Magallana</taxon>
    </lineage>
</organism>
<reference evidence="2" key="1">
    <citation type="submission" date="2022-08" db="UniProtKB">
        <authorList>
            <consortium name="EnsemblMetazoa"/>
        </authorList>
    </citation>
    <scope>IDENTIFICATION</scope>
    <source>
        <strain evidence="2">05x7-T-G4-1.051#20</strain>
    </source>
</reference>
<evidence type="ECO:0000313" key="2">
    <source>
        <dbReference type="EnsemblMetazoa" id="G27471.1:cds"/>
    </source>
</evidence>
<sequence>MSSCIESGDEVLSIMADSDNDSFEGFDSDAIREAEKRLAKKLNEVKAVTRANSATGSVSKDLNNNGNDQSECAPARPVASSKDSASTNQSIEHESISSENENQNEFDFFADNESEKDIELSDWAIPDWFSSDKKGKDIDSKLAEWGKKCIWQRDEKCGQKRKEQILEKDVIKLGCQGTQI</sequence>
<dbReference type="Proteomes" id="UP000005408">
    <property type="component" value="Unassembled WGS sequence"/>
</dbReference>
<dbReference type="AlphaFoldDB" id="A0A8W8LGZ4"/>
<feature type="compositionally biased region" description="Acidic residues" evidence="1">
    <location>
        <begin position="102"/>
        <end position="111"/>
    </location>
</feature>
<evidence type="ECO:0000256" key="1">
    <source>
        <dbReference type="SAM" id="MobiDB-lite"/>
    </source>
</evidence>
<feature type="compositionally biased region" description="Polar residues" evidence="1">
    <location>
        <begin position="50"/>
        <end position="70"/>
    </location>
</feature>
<accession>A0A8W8LGZ4</accession>
<feature type="region of interest" description="Disordered" evidence="1">
    <location>
        <begin position="42"/>
        <end position="111"/>
    </location>
</feature>
<protein>
    <submittedName>
        <fullName evidence="2">Uncharacterized protein</fullName>
    </submittedName>
</protein>
<name>A0A8W8LGZ4_MAGGI</name>
<keyword evidence="3" id="KW-1185">Reference proteome</keyword>
<proteinExistence type="predicted"/>